<dbReference type="AlphaFoldDB" id="A0A8T2Q9G5"/>
<evidence type="ECO:0000256" key="4">
    <source>
        <dbReference type="ARBA" id="ARBA00022679"/>
    </source>
</evidence>
<comment type="similarity">
    <text evidence="3 10">Belongs to the 2-oxoacid dehydrogenase family.</text>
</comment>
<dbReference type="PANTHER" id="PTHR43178">
    <property type="entry name" value="DIHYDROLIPOAMIDE ACETYLTRANSFERASE COMPONENT OF PYRUVATE DEHYDROGENASE COMPLEX"/>
    <property type="match status" value="1"/>
</dbReference>
<dbReference type="InterPro" id="IPR011053">
    <property type="entry name" value="Single_hybrid_motif"/>
</dbReference>
<dbReference type="InterPro" id="IPR003016">
    <property type="entry name" value="2-oxoA_DH_lipoyl-BS"/>
</dbReference>
<dbReference type="InterPro" id="IPR000089">
    <property type="entry name" value="Biotin_lipoyl"/>
</dbReference>
<feature type="region of interest" description="Disordered" evidence="11">
    <location>
        <begin position="189"/>
        <end position="216"/>
    </location>
</feature>
<evidence type="ECO:0000259" key="12">
    <source>
        <dbReference type="PROSITE" id="PS50968"/>
    </source>
</evidence>
<keyword evidence="8 10" id="KW-0012">Acyltransferase</keyword>
<dbReference type="GO" id="GO:0005829">
    <property type="term" value="C:cytosol"/>
    <property type="evidence" value="ECO:0007669"/>
    <property type="project" value="UniProtKB-ARBA"/>
</dbReference>
<evidence type="ECO:0000256" key="5">
    <source>
        <dbReference type="ARBA" id="ARBA00022823"/>
    </source>
</evidence>
<dbReference type="InterPro" id="IPR004167">
    <property type="entry name" value="PSBD"/>
</dbReference>
<dbReference type="Gene3D" id="4.10.320.10">
    <property type="entry name" value="E3-binding domain"/>
    <property type="match status" value="1"/>
</dbReference>
<feature type="domain" description="Peripheral subunit-binding (PSBD)" evidence="13">
    <location>
        <begin position="217"/>
        <end position="254"/>
    </location>
</feature>
<evidence type="ECO:0000313" key="15">
    <source>
        <dbReference type="Proteomes" id="UP000825935"/>
    </source>
</evidence>
<dbReference type="EC" id="2.3.1.-" evidence="10"/>
<evidence type="ECO:0000256" key="10">
    <source>
        <dbReference type="RuleBase" id="RU003423"/>
    </source>
</evidence>
<evidence type="ECO:0000256" key="11">
    <source>
        <dbReference type="SAM" id="MobiDB-lite"/>
    </source>
</evidence>
<keyword evidence="5 10" id="KW-0450">Lipoyl</keyword>
<dbReference type="Pfam" id="PF02817">
    <property type="entry name" value="E3_binding"/>
    <property type="match status" value="1"/>
</dbReference>
<evidence type="ECO:0000256" key="2">
    <source>
        <dbReference type="ARBA" id="ARBA00004305"/>
    </source>
</evidence>
<dbReference type="Pfam" id="PF00364">
    <property type="entry name" value="Biotin_lipoyl"/>
    <property type="match status" value="1"/>
</dbReference>
<dbReference type="FunFam" id="4.10.320.10:FF:000002">
    <property type="entry name" value="Dihydrolipoamide acetyltransferase component of pyruvate dehydrogenase complex"/>
    <property type="match status" value="1"/>
</dbReference>
<keyword evidence="15" id="KW-1185">Reference proteome</keyword>
<dbReference type="PANTHER" id="PTHR43178:SF14">
    <property type="entry name" value="LIPOAMIDE ACYLTRANSFERASE COMPONENT OF BRANCHED-CHAIN ALPHA-KETO ACID DEHYDROGENASE COMPLEX, MITOCHONDRIAL"/>
    <property type="match status" value="1"/>
</dbReference>
<comment type="subcellular location">
    <subcellularLocation>
        <location evidence="2">Mitochondrion matrix</location>
    </subcellularLocation>
</comment>
<dbReference type="GO" id="GO:0016407">
    <property type="term" value="F:acetyltransferase activity"/>
    <property type="evidence" value="ECO:0007669"/>
    <property type="project" value="TreeGrafter"/>
</dbReference>
<dbReference type="GO" id="GO:0043754">
    <property type="term" value="F:dihydrolipoamide branched chain acyltransferase activity"/>
    <property type="evidence" value="ECO:0007669"/>
    <property type="project" value="UniProtKB-EC"/>
</dbReference>
<organism evidence="14 15">
    <name type="scientific">Ceratopteris richardii</name>
    <name type="common">Triangle waterfern</name>
    <dbReference type="NCBI Taxonomy" id="49495"/>
    <lineage>
        <taxon>Eukaryota</taxon>
        <taxon>Viridiplantae</taxon>
        <taxon>Streptophyta</taxon>
        <taxon>Embryophyta</taxon>
        <taxon>Tracheophyta</taxon>
        <taxon>Polypodiopsida</taxon>
        <taxon>Polypodiidae</taxon>
        <taxon>Polypodiales</taxon>
        <taxon>Pteridineae</taxon>
        <taxon>Pteridaceae</taxon>
        <taxon>Parkerioideae</taxon>
        <taxon>Ceratopteris</taxon>
    </lineage>
</organism>
<protein>
    <recommendedName>
        <fullName evidence="10">Dihydrolipoamide acetyltransferase component of pyruvate dehydrogenase complex</fullName>
        <ecNumber evidence="10">2.3.1.-</ecNumber>
    </recommendedName>
</protein>
<evidence type="ECO:0000256" key="6">
    <source>
        <dbReference type="ARBA" id="ARBA00022946"/>
    </source>
</evidence>
<dbReference type="Gene3D" id="2.40.50.100">
    <property type="match status" value="1"/>
</dbReference>
<dbReference type="SUPFAM" id="SSF51230">
    <property type="entry name" value="Single hybrid motif"/>
    <property type="match status" value="1"/>
</dbReference>
<evidence type="ECO:0000256" key="8">
    <source>
        <dbReference type="ARBA" id="ARBA00023315"/>
    </source>
</evidence>
<accession>A0A8T2Q9G5</accession>
<evidence type="ECO:0000256" key="3">
    <source>
        <dbReference type="ARBA" id="ARBA00007317"/>
    </source>
</evidence>
<dbReference type="PROSITE" id="PS51826">
    <property type="entry name" value="PSBD"/>
    <property type="match status" value="1"/>
</dbReference>
<dbReference type="EMBL" id="CM035442">
    <property type="protein sequence ID" value="KAH7279911.1"/>
    <property type="molecule type" value="Genomic_DNA"/>
</dbReference>
<dbReference type="InterPro" id="IPR023213">
    <property type="entry name" value="CAT-like_dom_sf"/>
</dbReference>
<dbReference type="SUPFAM" id="SSF47005">
    <property type="entry name" value="Peripheral subunit-binding domain of 2-oxo acid dehydrogenase complex"/>
    <property type="match status" value="1"/>
</dbReference>
<dbReference type="InterPro" id="IPR036625">
    <property type="entry name" value="E3-bd_dom_sf"/>
</dbReference>
<dbReference type="GO" id="GO:0031405">
    <property type="term" value="F:lipoic acid binding"/>
    <property type="evidence" value="ECO:0007669"/>
    <property type="project" value="TreeGrafter"/>
</dbReference>
<dbReference type="Pfam" id="PF00198">
    <property type="entry name" value="2-oxoacid_dh"/>
    <property type="match status" value="1"/>
</dbReference>
<dbReference type="Gene3D" id="3.30.559.10">
    <property type="entry name" value="Chloramphenicol acetyltransferase-like domain"/>
    <property type="match status" value="1"/>
</dbReference>
<comment type="cofactor">
    <cofactor evidence="1 10">
        <name>(R)-lipoate</name>
        <dbReference type="ChEBI" id="CHEBI:83088"/>
    </cofactor>
</comment>
<dbReference type="PROSITE" id="PS50968">
    <property type="entry name" value="BIOTINYL_LIPOYL"/>
    <property type="match status" value="1"/>
</dbReference>
<dbReference type="FunFam" id="3.30.559.10:FF:000007">
    <property type="entry name" value="Dihydrolipoamide acetyltransferase component of pyruvate dehydrogenase complex"/>
    <property type="match status" value="1"/>
</dbReference>
<dbReference type="CDD" id="cd06849">
    <property type="entry name" value="lipoyl_domain"/>
    <property type="match status" value="1"/>
</dbReference>
<evidence type="ECO:0000259" key="13">
    <source>
        <dbReference type="PROSITE" id="PS51826"/>
    </source>
</evidence>
<dbReference type="OrthoDB" id="15567at2759"/>
<gene>
    <name evidence="14" type="ORF">KP509_37G043300</name>
</gene>
<evidence type="ECO:0000256" key="7">
    <source>
        <dbReference type="ARBA" id="ARBA00023128"/>
    </source>
</evidence>
<dbReference type="OMA" id="MPFCIKA"/>
<dbReference type="PROSITE" id="PS00189">
    <property type="entry name" value="LIPOYL"/>
    <property type="match status" value="1"/>
</dbReference>
<comment type="catalytic activity">
    <reaction evidence="9">
        <text>N(6)-[(R)-dihydrolipoyl]-L-lysyl-[protein] + 2-methylpropanoyl-CoA = N(6)-[(R)-S(8)-2-methylpropanoyldihydrolipoyl]-L-lysyl-[protein] + CoA</text>
        <dbReference type="Rhea" id="RHEA:18865"/>
        <dbReference type="Rhea" id="RHEA-COMP:10475"/>
        <dbReference type="Rhea" id="RHEA-COMP:10497"/>
        <dbReference type="ChEBI" id="CHEBI:57287"/>
        <dbReference type="ChEBI" id="CHEBI:57338"/>
        <dbReference type="ChEBI" id="CHEBI:83100"/>
        <dbReference type="ChEBI" id="CHEBI:83142"/>
        <dbReference type="EC" id="2.3.1.168"/>
    </reaction>
    <physiologicalReaction direction="left-to-right" evidence="9">
        <dbReference type="Rhea" id="RHEA:18866"/>
    </physiologicalReaction>
</comment>
<keyword evidence="4 10" id="KW-0808">Transferase</keyword>
<reference evidence="14" key="1">
    <citation type="submission" date="2021-08" db="EMBL/GenBank/DDBJ databases">
        <title>WGS assembly of Ceratopteris richardii.</title>
        <authorList>
            <person name="Marchant D.B."/>
            <person name="Chen G."/>
            <person name="Jenkins J."/>
            <person name="Shu S."/>
            <person name="Leebens-Mack J."/>
            <person name="Grimwood J."/>
            <person name="Schmutz J."/>
            <person name="Soltis P."/>
            <person name="Soltis D."/>
            <person name="Chen Z.-H."/>
        </authorList>
    </citation>
    <scope>NUCLEOTIDE SEQUENCE</scope>
    <source>
        <strain evidence="14">Whitten #5841</strain>
        <tissue evidence="14">Leaf</tissue>
    </source>
</reference>
<dbReference type="SUPFAM" id="SSF52777">
    <property type="entry name" value="CoA-dependent acyltransferases"/>
    <property type="match status" value="1"/>
</dbReference>
<evidence type="ECO:0000256" key="1">
    <source>
        <dbReference type="ARBA" id="ARBA00001938"/>
    </source>
</evidence>
<dbReference type="FunFam" id="2.40.50.100:FF:000013">
    <property type="entry name" value="Dihydrolipoamide acetyltransferase component of pyruvate dehydrogenase complex"/>
    <property type="match status" value="1"/>
</dbReference>
<keyword evidence="6" id="KW-0809">Transit peptide</keyword>
<evidence type="ECO:0000256" key="9">
    <source>
        <dbReference type="ARBA" id="ARBA00051775"/>
    </source>
</evidence>
<comment type="caution">
    <text evidence="14">The sequence shown here is derived from an EMBL/GenBank/DDBJ whole genome shotgun (WGS) entry which is preliminary data.</text>
</comment>
<name>A0A8T2Q9G5_CERRI</name>
<proteinExistence type="inferred from homology"/>
<sequence length="539" mass="59431">MKSLQFNLRMVKQMARRLLAFRSLLQKKQIVLLRHTCLSETTIMSGVRATHVPWRDLLEPRSICTKRSTFCSNINFDKSFSTYVSSTAEPGGIIEVPLAQTGEGIAECELLSWLVKEGEHVDEFQPLCSVQSDKATIQITSRFKGKVSRLNFLPGDVIKVGESLLELISTSSVQSPANDEVFSSSIQFSANEEDSDTESDVSAQDDEHAEKGNRRALATPAVRQLARSHGIQLEAVSGSGKDGRVLKEDILKLIEFKDSLNESMRIASTLSPNEELPTAIPGEELGFTAEKRKRTIEGRMDEQMNEEDITIPVRGYQRTMVKTMTAAAAIPHFYLVDELKLDALVNLRKELQDFCAEQGVKLTYLPLMIKALSVALSKYPLVNSIYNEKESTICQRGTHNVGVAVATPFGLAVPNIKNVQRLSVMEIANELSRLTQLAAVNQLSSEDVSGGTISVSNFGSIGGKVGYPLLNVPEVAIGAFGRIHKVPCFAEDGSIIQAPLMNVTWAADHRVLDGATLVKFSNEWRKLLEQPGRLLVELR</sequence>
<dbReference type="InterPro" id="IPR001078">
    <property type="entry name" value="2-oxoacid_DH_actylTfrase"/>
</dbReference>
<feature type="domain" description="Lipoyl-binding" evidence="12">
    <location>
        <begin position="93"/>
        <end position="168"/>
    </location>
</feature>
<dbReference type="GO" id="GO:0005759">
    <property type="term" value="C:mitochondrial matrix"/>
    <property type="evidence" value="ECO:0007669"/>
    <property type="project" value="UniProtKB-SubCell"/>
</dbReference>
<evidence type="ECO:0000313" key="14">
    <source>
        <dbReference type="EMBL" id="KAH7279911.1"/>
    </source>
</evidence>
<keyword evidence="7" id="KW-0496">Mitochondrion</keyword>
<dbReference type="InterPro" id="IPR050743">
    <property type="entry name" value="2-oxoacid_DH_E2_comp"/>
</dbReference>
<dbReference type="Proteomes" id="UP000825935">
    <property type="component" value="Chromosome 37"/>
</dbReference>